<keyword evidence="4" id="KW-1185">Reference proteome</keyword>
<dbReference type="InterPro" id="IPR013087">
    <property type="entry name" value="Znf_C2H2_type"/>
</dbReference>
<evidence type="ECO:0000256" key="1">
    <source>
        <dbReference type="SAM" id="MobiDB-lite"/>
    </source>
</evidence>
<feature type="domain" description="C2H2-type" evidence="2">
    <location>
        <begin position="237"/>
        <end position="260"/>
    </location>
</feature>
<dbReference type="PROSITE" id="PS00028">
    <property type="entry name" value="ZINC_FINGER_C2H2_1"/>
    <property type="match status" value="1"/>
</dbReference>
<dbReference type="InterPro" id="IPR036236">
    <property type="entry name" value="Znf_C2H2_sf"/>
</dbReference>
<evidence type="ECO:0000259" key="2">
    <source>
        <dbReference type="PROSITE" id="PS00028"/>
    </source>
</evidence>
<name>A0AAV9VDJ7_9PEZI</name>
<protein>
    <recommendedName>
        <fullName evidence="2">C2H2-type domain-containing protein</fullName>
    </recommendedName>
</protein>
<dbReference type="AlphaFoldDB" id="A0AAV9VDJ7"/>
<dbReference type="Proteomes" id="UP001375240">
    <property type="component" value="Unassembled WGS sequence"/>
</dbReference>
<proteinExistence type="predicted"/>
<evidence type="ECO:0000313" key="4">
    <source>
        <dbReference type="Proteomes" id="UP001375240"/>
    </source>
</evidence>
<feature type="compositionally biased region" description="Low complexity" evidence="1">
    <location>
        <begin position="222"/>
        <end position="233"/>
    </location>
</feature>
<feature type="region of interest" description="Disordered" evidence="1">
    <location>
        <begin position="208"/>
        <end position="233"/>
    </location>
</feature>
<reference evidence="3 4" key="1">
    <citation type="submission" date="2019-10" db="EMBL/GenBank/DDBJ databases">
        <authorList>
            <person name="Palmer J.M."/>
        </authorList>
    </citation>
    <scope>NUCLEOTIDE SEQUENCE [LARGE SCALE GENOMIC DNA]</scope>
    <source>
        <strain evidence="3 4">TWF696</strain>
    </source>
</reference>
<dbReference type="Gene3D" id="3.30.160.60">
    <property type="entry name" value="Classic Zinc Finger"/>
    <property type="match status" value="1"/>
</dbReference>
<dbReference type="SUPFAM" id="SSF57667">
    <property type="entry name" value="beta-beta-alpha zinc fingers"/>
    <property type="match status" value="1"/>
</dbReference>
<accession>A0AAV9VDJ7</accession>
<comment type="caution">
    <text evidence="3">The sequence shown here is derived from an EMBL/GenBank/DDBJ whole genome shotgun (WGS) entry which is preliminary data.</text>
</comment>
<gene>
    <name evidence="3" type="ORF">TWF696_001147</name>
</gene>
<organism evidence="3 4">
    <name type="scientific">Orbilia brochopaga</name>
    <dbReference type="NCBI Taxonomy" id="3140254"/>
    <lineage>
        <taxon>Eukaryota</taxon>
        <taxon>Fungi</taxon>
        <taxon>Dikarya</taxon>
        <taxon>Ascomycota</taxon>
        <taxon>Pezizomycotina</taxon>
        <taxon>Orbiliomycetes</taxon>
        <taxon>Orbiliales</taxon>
        <taxon>Orbiliaceae</taxon>
        <taxon>Orbilia</taxon>
    </lineage>
</organism>
<sequence>MADLGSDYYPPGLLPPYPISPPAIPPHGYHPYPFCKGDYTKYCPDPFLCPCSSVWLREDVFFQLHFSPHNGSYTLPDIDEKLLPFEENKYSDSCCFYTAEQTRLFQYLHGWSPTAAAVSSAATSAASASITPSTDSPQPTTPPAHTIVLNNQQSAATDLTLLLNGGPSGAISSGIHSSATTLLTVSVTAPATSDQITDANTITSTRKRRRGILEQPTIDPGATASTADSSPSSATACKWGNCDFLYPTQREALEHIKSDHIGSRKNPKHDFTCRIRDCACGGKVFEKRDNVVSHITNVAFDIRYAVCPFKTDGCKVALKREWDLPRHIKICRFNPASERKKRKKTEDTE</sequence>
<evidence type="ECO:0000313" key="3">
    <source>
        <dbReference type="EMBL" id="KAK6360027.1"/>
    </source>
</evidence>
<dbReference type="EMBL" id="JAVHNQ010000001">
    <property type="protein sequence ID" value="KAK6360027.1"/>
    <property type="molecule type" value="Genomic_DNA"/>
</dbReference>